<proteinExistence type="predicted"/>
<dbReference type="Proteomes" id="UP000235388">
    <property type="component" value="Unassembled WGS sequence"/>
</dbReference>
<protein>
    <submittedName>
        <fullName evidence="2">Uncharacterized protein</fullName>
    </submittedName>
</protein>
<name>A0A2N5W8F0_9BASI</name>
<evidence type="ECO:0000256" key="1">
    <source>
        <dbReference type="SAM" id="MobiDB-lite"/>
    </source>
</evidence>
<organism evidence="2 3">
    <name type="scientific">Puccinia coronata f. sp. avenae</name>
    <dbReference type="NCBI Taxonomy" id="200324"/>
    <lineage>
        <taxon>Eukaryota</taxon>
        <taxon>Fungi</taxon>
        <taxon>Dikarya</taxon>
        <taxon>Basidiomycota</taxon>
        <taxon>Pucciniomycotina</taxon>
        <taxon>Pucciniomycetes</taxon>
        <taxon>Pucciniales</taxon>
        <taxon>Pucciniaceae</taxon>
        <taxon>Puccinia</taxon>
    </lineage>
</organism>
<dbReference type="EMBL" id="PGCJ01000002">
    <property type="protein sequence ID" value="PLW58521.1"/>
    <property type="molecule type" value="Genomic_DNA"/>
</dbReference>
<reference evidence="2 3" key="1">
    <citation type="submission" date="2017-11" db="EMBL/GenBank/DDBJ databases">
        <title>De novo assembly and phasing of dikaryotic genomes from two isolates of Puccinia coronata f. sp. avenae, the causal agent of oat crown rust.</title>
        <authorList>
            <person name="Miller M.E."/>
            <person name="Zhang Y."/>
            <person name="Omidvar V."/>
            <person name="Sperschneider J."/>
            <person name="Schwessinger B."/>
            <person name="Raley C."/>
            <person name="Palmer J.M."/>
            <person name="Garnica D."/>
            <person name="Upadhyaya N."/>
            <person name="Rathjen J."/>
            <person name="Taylor J.M."/>
            <person name="Park R.F."/>
            <person name="Dodds P.N."/>
            <person name="Hirsch C.D."/>
            <person name="Kianian S.F."/>
            <person name="Figueroa M."/>
        </authorList>
    </citation>
    <scope>NUCLEOTIDE SEQUENCE [LARGE SCALE GENOMIC DNA]</scope>
    <source>
        <strain evidence="2">12NC29</strain>
    </source>
</reference>
<dbReference type="AlphaFoldDB" id="A0A2N5W8F0"/>
<gene>
    <name evidence="2" type="ORF">PCANC_00003</name>
</gene>
<keyword evidence="3" id="KW-1185">Reference proteome</keyword>
<evidence type="ECO:0000313" key="3">
    <source>
        <dbReference type="Proteomes" id="UP000235388"/>
    </source>
</evidence>
<comment type="caution">
    <text evidence="2">The sequence shown here is derived from an EMBL/GenBank/DDBJ whole genome shotgun (WGS) entry which is preliminary data.</text>
</comment>
<sequence length="103" mass="11570">MESAELKREEKYSELVHVTQRTVDSGRVRRSHGQLWGANRPISASGRLSSLEVFLKFSRARPGKHESNTSPSFTGGRASKHVITVTSPSFTGEVRGKRTFQRR</sequence>
<evidence type="ECO:0000313" key="2">
    <source>
        <dbReference type="EMBL" id="PLW58521.1"/>
    </source>
</evidence>
<accession>A0A2N5W8F0</accession>
<feature type="region of interest" description="Disordered" evidence="1">
    <location>
        <begin position="61"/>
        <end position="103"/>
    </location>
</feature>